<dbReference type="KEGG" id="psti:SOO65_00785"/>
<evidence type="ECO:0000256" key="6">
    <source>
        <dbReference type="HAMAP-Rule" id="MF_00031"/>
    </source>
</evidence>
<dbReference type="HAMAP" id="MF_00031">
    <property type="entry name" value="DNA_HJ_migration_RuvA"/>
    <property type="match status" value="1"/>
</dbReference>
<dbReference type="Gene3D" id="1.10.150.20">
    <property type="entry name" value="5' to 3' exonuclease, C-terminal subdomain"/>
    <property type="match status" value="1"/>
</dbReference>
<reference evidence="8 9" key="1">
    <citation type="submission" date="2023-11" db="EMBL/GenBank/DDBJ databases">
        <title>Peredibacter starrii A3.12.</title>
        <authorList>
            <person name="Mitchell R.J."/>
        </authorList>
    </citation>
    <scope>NUCLEOTIDE SEQUENCE [LARGE SCALE GENOMIC DNA]</scope>
    <source>
        <strain evidence="8 9">A3.12</strain>
    </source>
</reference>
<dbReference type="InterPro" id="IPR012340">
    <property type="entry name" value="NA-bd_OB-fold"/>
</dbReference>
<comment type="similarity">
    <text evidence="6">Belongs to the RuvA family.</text>
</comment>
<evidence type="ECO:0000256" key="5">
    <source>
        <dbReference type="ARBA" id="ARBA00023204"/>
    </source>
</evidence>
<dbReference type="InterPro" id="IPR003583">
    <property type="entry name" value="Hlx-hairpin-Hlx_DNA-bd_motif"/>
</dbReference>
<dbReference type="GO" id="GO:0006281">
    <property type="term" value="P:DNA repair"/>
    <property type="evidence" value="ECO:0007669"/>
    <property type="project" value="UniProtKB-UniRule"/>
</dbReference>
<keyword evidence="2 6" id="KW-0227">DNA damage</keyword>
<dbReference type="SMART" id="SM00278">
    <property type="entry name" value="HhH1"/>
    <property type="match status" value="2"/>
</dbReference>
<dbReference type="GO" id="GO:0048476">
    <property type="term" value="C:Holliday junction resolvase complex"/>
    <property type="evidence" value="ECO:0007669"/>
    <property type="project" value="UniProtKB-UniRule"/>
</dbReference>
<dbReference type="GO" id="GO:0016787">
    <property type="term" value="F:hydrolase activity"/>
    <property type="evidence" value="ECO:0007669"/>
    <property type="project" value="UniProtKB-KW"/>
</dbReference>
<comment type="subunit">
    <text evidence="6">Homotetramer. Forms an RuvA(8)-RuvB(12)-Holliday junction (HJ) complex. HJ DNA is sandwiched between 2 RuvA tetramers; dsDNA enters through RuvA and exits via RuvB. An RuvB hexamer assembles on each DNA strand where it exits the tetramer. Each RuvB hexamer is contacted by two RuvA subunits (via domain III) on 2 adjacent RuvB subunits; this complex drives branch migration. In the full resolvosome a probable DNA-RuvA(4)-RuvB(12)-RuvC(2) complex forms which resolves the HJ.</text>
</comment>
<evidence type="ECO:0000256" key="2">
    <source>
        <dbReference type="ARBA" id="ARBA00022763"/>
    </source>
</evidence>
<dbReference type="GO" id="GO:0009378">
    <property type="term" value="F:four-way junction helicase activity"/>
    <property type="evidence" value="ECO:0007669"/>
    <property type="project" value="InterPro"/>
</dbReference>
<evidence type="ECO:0000259" key="7">
    <source>
        <dbReference type="SMART" id="SM00278"/>
    </source>
</evidence>
<protein>
    <recommendedName>
        <fullName evidence="6">Holliday junction branch migration complex subunit RuvA</fullName>
    </recommendedName>
</protein>
<feature type="domain" description="Helix-hairpin-helix DNA-binding motif class 1" evidence="7">
    <location>
        <begin position="104"/>
        <end position="123"/>
    </location>
</feature>
<comment type="caution">
    <text evidence="6">Lacks conserved residue(s) required for the propagation of feature annotation.</text>
</comment>
<sequence>MIGYISGTVVYSDSQKSVLLTASGVGYEIHTSTPMVPNRDTALFISHIIREQSQDLYGFETAEDKKFFEMLLDVNGIGPKSAYSLISHLGVQQIISSITLENVDVLKSAPGVGKKSAEQIVLSLKDKIAKLEIGFAVKENPVKAGVKTKKENQVDAHLVKETLAACQGLGFKDQDVLPMIQRHLQEGSVKKPEDLVKMILKELR</sequence>
<dbReference type="InterPro" id="IPR013849">
    <property type="entry name" value="DNA_helicase_Holl-junc_RuvA_I"/>
</dbReference>
<keyword evidence="9" id="KW-1185">Reference proteome</keyword>
<keyword evidence="8" id="KW-0378">Hydrolase</keyword>
<dbReference type="InterPro" id="IPR000085">
    <property type="entry name" value="RuvA"/>
</dbReference>
<dbReference type="GO" id="GO:0005524">
    <property type="term" value="F:ATP binding"/>
    <property type="evidence" value="ECO:0007669"/>
    <property type="project" value="InterPro"/>
</dbReference>
<evidence type="ECO:0000313" key="9">
    <source>
        <dbReference type="Proteomes" id="UP001324634"/>
    </source>
</evidence>
<organism evidence="8 9">
    <name type="scientific">Peredibacter starrii</name>
    <dbReference type="NCBI Taxonomy" id="28202"/>
    <lineage>
        <taxon>Bacteria</taxon>
        <taxon>Pseudomonadati</taxon>
        <taxon>Bdellovibrionota</taxon>
        <taxon>Bacteriovoracia</taxon>
        <taxon>Bacteriovoracales</taxon>
        <taxon>Bacteriovoracaceae</taxon>
        <taxon>Peredibacter</taxon>
    </lineage>
</organism>
<evidence type="ECO:0000256" key="1">
    <source>
        <dbReference type="ARBA" id="ARBA00022490"/>
    </source>
</evidence>
<evidence type="ECO:0000256" key="3">
    <source>
        <dbReference type="ARBA" id="ARBA00023125"/>
    </source>
</evidence>
<dbReference type="AlphaFoldDB" id="A0AAX4HQ64"/>
<name>A0AAX4HQ64_9BACT</name>
<dbReference type="RefSeq" id="WP_321395478.1">
    <property type="nucleotide sequence ID" value="NZ_CP139487.1"/>
</dbReference>
<comment type="subcellular location">
    <subcellularLocation>
        <location evidence="6">Cytoplasm</location>
    </subcellularLocation>
</comment>
<comment type="domain">
    <text evidence="6">Has three domains with a flexible linker between the domains II and III and assumes an 'L' shape. Domain III is highly mobile and contacts RuvB.</text>
</comment>
<feature type="region of interest" description="Domain III" evidence="6">
    <location>
        <begin position="154"/>
        <end position="204"/>
    </location>
</feature>
<keyword evidence="5 6" id="KW-0234">DNA repair</keyword>
<dbReference type="Pfam" id="PF01330">
    <property type="entry name" value="RuvA_N"/>
    <property type="match status" value="1"/>
</dbReference>
<dbReference type="SUPFAM" id="SSF47781">
    <property type="entry name" value="RuvA domain 2-like"/>
    <property type="match status" value="1"/>
</dbReference>
<dbReference type="GO" id="GO:0005737">
    <property type="term" value="C:cytoplasm"/>
    <property type="evidence" value="ECO:0007669"/>
    <property type="project" value="UniProtKB-SubCell"/>
</dbReference>
<gene>
    <name evidence="6 8" type="primary">ruvA</name>
    <name evidence="8" type="ORF">SOO65_00785</name>
</gene>
<feature type="domain" description="Helix-hairpin-helix DNA-binding motif class 1" evidence="7">
    <location>
        <begin position="69"/>
        <end position="88"/>
    </location>
</feature>
<accession>A0AAX4HQ64</accession>
<proteinExistence type="inferred from homology"/>
<dbReference type="InterPro" id="IPR010994">
    <property type="entry name" value="RuvA_2-like"/>
</dbReference>
<keyword evidence="3 6" id="KW-0238">DNA-binding</keyword>
<dbReference type="Proteomes" id="UP001324634">
    <property type="component" value="Chromosome"/>
</dbReference>
<keyword evidence="4 6" id="KW-0233">DNA recombination</keyword>
<dbReference type="NCBIfam" id="TIGR00084">
    <property type="entry name" value="ruvA"/>
    <property type="match status" value="1"/>
</dbReference>
<dbReference type="GO" id="GO:0006310">
    <property type="term" value="P:DNA recombination"/>
    <property type="evidence" value="ECO:0007669"/>
    <property type="project" value="UniProtKB-UniRule"/>
</dbReference>
<keyword evidence="1 6" id="KW-0963">Cytoplasm</keyword>
<dbReference type="GO" id="GO:0000400">
    <property type="term" value="F:four-way junction DNA binding"/>
    <property type="evidence" value="ECO:0007669"/>
    <property type="project" value="UniProtKB-UniRule"/>
</dbReference>
<dbReference type="SUPFAM" id="SSF50249">
    <property type="entry name" value="Nucleic acid-binding proteins"/>
    <property type="match status" value="1"/>
</dbReference>
<evidence type="ECO:0000313" key="8">
    <source>
        <dbReference type="EMBL" id="WPU65277.1"/>
    </source>
</evidence>
<evidence type="ECO:0000256" key="4">
    <source>
        <dbReference type="ARBA" id="ARBA00023172"/>
    </source>
</evidence>
<dbReference type="Pfam" id="PF14520">
    <property type="entry name" value="HHH_5"/>
    <property type="match status" value="1"/>
</dbReference>
<dbReference type="Gene3D" id="2.40.50.140">
    <property type="entry name" value="Nucleic acid-binding proteins"/>
    <property type="match status" value="1"/>
</dbReference>
<comment type="function">
    <text evidence="6">The RuvA-RuvB-RuvC complex processes Holliday junction (HJ) DNA during genetic recombination and DNA repair, while the RuvA-RuvB complex plays an important role in the rescue of blocked DNA replication forks via replication fork reversal (RFR). RuvA specifically binds to HJ cruciform DNA, conferring on it an open structure. The RuvB hexamer acts as an ATP-dependent pump, pulling dsDNA into and through the RuvAB complex. HJ branch migration allows RuvC to scan DNA until it finds its consensus sequence, where it cleaves and resolves the cruciform DNA.</text>
</comment>
<dbReference type="EMBL" id="CP139487">
    <property type="protein sequence ID" value="WPU65277.1"/>
    <property type="molecule type" value="Genomic_DNA"/>
</dbReference>